<dbReference type="PANTHER" id="PTHR24393">
    <property type="entry name" value="ZINC FINGER PROTEIN"/>
    <property type="match status" value="1"/>
</dbReference>
<reference evidence="8" key="1">
    <citation type="journal article" date="2016" name="Insect Biochem. Mol. Biol.">
        <title>Multifaceted biological insights from a draft genome sequence of the tobacco hornworm moth, Manduca sexta.</title>
        <authorList>
            <person name="Kanost M.R."/>
            <person name="Arrese E.L."/>
            <person name="Cao X."/>
            <person name="Chen Y.R."/>
            <person name="Chellapilla S."/>
            <person name="Goldsmith M.R."/>
            <person name="Grosse-Wilde E."/>
            <person name="Heckel D.G."/>
            <person name="Herndon N."/>
            <person name="Jiang H."/>
            <person name="Papanicolaou A."/>
            <person name="Qu J."/>
            <person name="Soulages J.L."/>
            <person name="Vogel H."/>
            <person name="Walters J."/>
            <person name="Waterhouse R.M."/>
            <person name="Ahn S.J."/>
            <person name="Almeida F.C."/>
            <person name="An C."/>
            <person name="Aqrawi P."/>
            <person name="Bretschneider A."/>
            <person name="Bryant W.B."/>
            <person name="Bucks S."/>
            <person name="Chao H."/>
            <person name="Chevignon G."/>
            <person name="Christen J.M."/>
            <person name="Clarke D.F."/>
            <person name="Dittmer N.T."/>
            <person name="Ferguson L.C.F."/>
            <person name="Garavelou S."/>
            <person name="Gordon K.H.J."/>
            <person name="Gunaratna R.T."/>
            <person name="Han Y."/>
            <person name="Hauser F."/>
            <person name="He Y."/>
            <person name="Heidel-Fischer H."/>
            <person name="Hirsh A."/>
            <person name="Hu Y."/>
            <person name="Jiang H."/>
            <person name="Kalra D."/>
            <person name="Klinner C."/>
            <person name="Konig C."/>
            <person name="Kovar C."/>
            <person name="Kroll A.R."/>
            <person name="Kuwar S.S."/>
            <person name="Lee S.L."/>
            <person name="Lehman R."/>
            <person name="Li K."/>
            <person name="Li Z."/>
            <person name="Liang H."/>
            <person name="Lovelace S."/>
            <person name="Lu Z."/>
            <person name="Mansfield J.H."/>
            <person name="McCulloch K.J."/>
            <person name="Mathew T."/>
            <person name="Morton B."/>
            <person name="Muzny D.M."/>
            <person name="Neunemann D."/>
            <person name="Ongeri F."/>
            <person name="Pauchet Y."/>
            <person name="Pu L.L."/>
            <person name="Pyrousis I."/>
            <person name="Rao X.J."/>
            <person name="Redding A."/>
            <person name="Roesel C."/>
            <person name="Sanchez-Gracia A."/>
            <person name="Schaack S."/>
            <person name="Shukla A."/>
            <person name="Tetreau G."/>
            <person name="Wang Y."/>
            <person name="Xiong G.H."/>
            <person name="Traut W."/>
            <person name="Walsh T.K."/>
            <person name="Worley K.C."/>
            <person name="Wu D."/>
            <person name="Wu W."/>
            <person name="Wu Y.Q."/>
            <person name="Zhang X."/>
            <person name="Zou Z."/>
            <person name="Zucker H."/>
            <person name="Briscoe A.D."/>
            <person name="Burmester T."/>
            <person name="Clem R.J."/>
            <person name="Feyereisen R."/>
            <person name="Grimmelikhuijzen C.J.P."/>
            <person name="Hamodrakas S.J."/>
            <person name="Hansson B.S."/>
            <person name="Huguet E."/>
            <person name="Jermiin L.S."/>
            <person name="Lan Q."/>
            <person name="Lehman H.K."/>
            <person name="Lorenzen M."/>
            <person name="Merzendorfer H."/>
            <person name="Michalopoulos I."/>
            <person name="Morton D.B."/>
            <person name="Muthukrishnan S."/>
            <person name="Oakeshott J.G."/>
            <person name="Palmer W."/>
            <person name="Park Y."/>
            <person name="Passarelli A.L."/>
            <person name="Rozas J."/>
            <person name="Schwartz L.M."/>
            <person name="Smith W."/>
            <person name="Southgate A."/>
            <person name="Vilcinskas A."/>
            <person name="Vogt R."/>
            <person name="Wang P."/>
            <person name="Werren J."/>
            <person name="Yu X.Q."/>
            <person name="Zhou J.J."/>
            <person name="Brown S.J."/>
            <person name="Scherer S.E."/>
            <person name="Richards S."/>
            <person name="Blissard G.W."/>
        </authorList>
    </citation>
    <scope>NUCLEOTIDE SEQUENCE</scope>
</reference>
<keyword evidence="3 6" id="KW-0863">Zinc-finger</keyword>
<dbReference type="PROSITE" id="PS00028">
    <property type="entry name" value="ZINC_FINGER_C2H2_1"/>
    <property type="match status" value="8"/>
</dbReference>
<evidence type="ECO:0000256" key="5">
    <source>
        <dbReference type="ARBA" id="ARBA00023242"/>
    </source>
</evidence>
<dbReference type="GO" id="GO:0005634">
    <property type="term" value="C:nucleus"/>
    <property type="evidence" value="ECO:0007669"/>
    <property type="project" value="TreeGrafter"/>
</dbReference>
<feature type="domain" description="C2H2-type" evidence="7">
    <location>
        <begin position="299"/>
        <end position="326"/>
    </location>
</feature>
<feature type="domain" description="C2H2-type" evidence="7">
    <location>
        <begin position="271"/>
        <end position="298"/>
    </location>
</feature>
<gene>
    <name evidence="8" type="ORF">O3G_MSEX011873</name>
</gene>
<dbReference type="PROSITE" id="PS50157">
    <property type="entry name" value="ZINC_FINGER_C2H2_2"/>
    <property type="match status" value="5"/>
</dbReference>
<dbReference type="OrthoDB" id="40579at2759"/>
<dbReference type="AlphaFoldDB" id="A0A922CUT1"/>
<sequence>MQETYLERLSNTRRNILIVLRYGTVIPFNWNTKGYRCFYCSKQMKDCENLKEHTMIKHAEVNLEDFIPKRIISKDVPVKIDVTQLGCKYCPDSPLSTLEDLFEHLKINHGESFESTGVCFIPFVLNKDVMRCVICESQFDNFSSMISHMNKEHINHACICQICGLSFIDQVRLKRHISNSHIGHRCSICGKMFEATHKLEKHKQRIHGLMKIHECNLCSATFENKYRVKVHMGKVHNVEKYRIQCEHCPKICTTKGAMLLHVQSLHSELRYECDLCDYKTGIKWMIKLHKRKHFGEKDYFCSICERSFGRSSNLRAHMKVHTGAVGRVCRFCRRGFVNLECLNQHEYEFHYFDNYE</sequence>
<dbReference type="InterPro" id="IPR013087">
    <property type="entry name" value="Znf_C2H2_type"/>
</dbReference>
<evidence type="ECO:0000313" key="9">
    <source>
        <dbReference type="Proteomes" id="UP000791440"/>
    </source>
</evidence>
<feature type="domain" description="C2H2-type" evidence="7">
    <location>
        <begin position="213"/>
        <end position="241"/>
    </location>
</feature>
<keyword evidence="4" id="KW-0862">Zinc</keyword>
<keyword evidence="9" id="KW-1185">Reference proteome</keyword>
<name>A0A922CUT1_MANSE</name>
<evidence type="ECO:0000256" key="1">
    <source>
        <dbReference type="ARBA" id="ARBA00022723"/>
    </source>
</evidence>
<evidence type="ECO:0000256" key="3">
    <source>
        <dbReference type="ARBA" id="ARBA00022771"/>
    </source>
</evidence>
<dbReference type="SUPFAM" id="SSF57667">
    <property type="entry name" value="beta-beta-alpha zinc fingers"/>
    <property type="match status" value="4"/>
</dbReference>
<evidence type="ECO:0000256" key="6">
    <source>
        <dbReference type="PROSITE-ProRule" id="PRU00042"/>
    </source>
</evidence>
<keyword evidence="5" id="KW-0539">Nucleus</keyword>
<feature type="domain" description="C2H2-type" evidence="7">
    <location>
        <begin position="184"/>
        <end position="212"/>
    </location>
</feature>
<reference evidence="8" key="2">
    <citation type="submission" date="2020-12" db="EMBL/GenBank/DDBJ databases">
        <authorList>
            <person name="Kanost M."/>
        </authorList>
    </citation>
    <scope>NUCLEOTIDE SEQUENCE</scope>
</reference>
<accession>A0A922CUT1</accession>
<dbReference type="FunFam" id="3.30.160.60:FF:000303">
    <property type="entry name" value="Zinc finger protein 41"/>
    <property type="match status" value="1"/>
</dbReference>
<dbReference type="Gene3D" id="3.30.160.60">
    <property type="entry name" value="Classic Zinc Finger"/>
    <property type="match status" value="4"/>
</dbReference>
<comment type="caution">
    <text evidence="8">The sequence shown here is derived from an EMBL/GenBank/DDBJ whole genome shotgun (WGS) entry which is preliminary data.</text>
</comment>
<dbReference type="Pfam" id="PF00096">
    <property type="entry name" value="zf-C2H2"/>
    <property type="match status" value="2"/>
</dbReference>
<dbReference type="GO" id="GO:0000978">
    <property type="term" value="F:RNA polymerase II cis-regulatory region sequence-specific DNA binding"/>
    <property type="evidence" value="ECO:0007669"/>
    <property type="project" value="TreeGrafter"/>
</dbReference>
<keyword evidence="1" id="KW-0479">Metal-binding</keyword>
<organism evidence="8 9">
    <name type="scientific">Manduca sexta</name>
    <name type="common">Tobacco hawkmoth</name>
    <name type="synonym">Tobacco hornworm</name>
    <dbReference type="NCBI Taxonomy" id="7130"/>
    <lineage>
        <taxon>Eukaryota</taxon>
        <taxon>Metazoa</taxon>
        <taxon>Ecdysozoa</taxon>
        <taxon>Arthropoda</taxon>
        <taxon>Hexapoda</taxon>
        <taxon>Insecta</taxon>
        <taxon>Pterygota</taxon>
        <taxon>Neoptera</taxon>
        <taxon>Endopterygota</taxon>
        <taxon>Lepidoptera</taxon>
        <taxon>Glossata</taxon>
        <taxon>Ditrysia</taxon>
        <taxon>Bombycoidea</taxon>
        <taxon>Sphingidae</taxon>
        <taxon>Sphinginae</taxon>
        <taxon>Sphingini</taxon>
        <taxon>Manduca</taxon>
    </lineage>
</organism>
<evidence type="ECO:0000256" key="2">
    <source>
        <dbReference type="ARBA" id="ARBA00022737"/>
    </source>
</evidence>
<dbReference type="InterPro" id="IPR036236">
    <property type="entry name" value="Znf_C2H2_sf"/>
</dbReference>
<dbReference type="PANTHER" id="PTHR24393:SF34">
    <property type="entry name" value="PR_SET DOMAIN 13"/>
    <property type="match status" value="1"/>
</dbReference>
<proteinExistence type="predicted"/>
<dbReference type="GO" id="GO:0001228">
    <property type="term" value="F:DNA-binding transcription activator activity, RNA polymerase II-specific"/>
    <property type="evidence" value="ECO:0007669"/>
    <property type="project" value="TreeGrafter"/>
</dbReference>
<feature type="domain" description="C2H2-type" evidence="7">
    <location>
        <begin position="158"/>
        <end position="186"/>
    </location>
</feature>
<evidence type="ECO:0000256" key="4">
    <source>
        <dbReference type="ARBA" id="ARBA00022833"/>
    </source>
</evidence>
<dbReference type="GO" id="GO:0008270">
    <property type="term" value="F:zinc ion binding"/>
    <property type="evidence" value="ECO:0007669"/>
    <property type="project" value="UniProtKB-KW"/>
</dbReference>
<dbReference type="EMBL" id="JH668662">
    <property type="protein sequence ID" value="KAG6460265.1"/>
    <property type="molecule type" value="Genomic_DNA"/>
</dbReference>
<evidence type="ECO:0000313" key="8">
    <source>
        <dbReference type="EMBL" id="KAG6460265.1"/>
    </source>
</evidence>
<evidence type="ECO:0000259" key="7">
    <source>
        <dbReference type="PROSITE" id="PS50157"/>
    </source>
</evidence>
<protein>
    <recommendedName>
        <fullName evidence="7">C2H2-type domain-containing protein</fullName>
    </recommendedName>
</protein>
<keyword evidence="2" id="KW-0677">Repeat</keyword>
<dbReference type="SMART" id="SM00355">
    <property type="entry name" value="ZnF_C2H2"/>
    <property type="match status" value="10"/>
</dbReference>
<dbReference type="Proteomes" id="UP000791440">
    <property type="component" value="Unassembled WGS sequence"/>
</dbReference>